<keyword evidence="2" id="KW-1185">Reference proteome</keyword>
<dbReference type="EMBL" id="CM047742">
    <property type="protein sequence ID" value="KAJ0034499.1"/>
    <property type="molecule type" value="Genomic_DNA"/>
</dbReference>
<protein>
    <submittedName>
        <fullName evidence="1">Uncharacterized protein</fullName>
    </submittedName>
</protein>
<gene>
    <name evidence="1" type="ORF">Pint_25388</name>
</gene>
<sequence length="105" mass="11493">MAPATKFSETSTKRKAFLKLVFVLILSFNNVVPLFARPFYYPVSSSSSTRQLHSYSSTEFHPQPTKHKASTSSSFSTAAAVTNAPDQQFRVAAHEVPSGPNPESN</sequence>
<organism evidence="1 2">
    <name type="scientific">Pistacia integerrima</name>
    <dbReference type="NCBI Taxonomy" id="434235"/>
    <lineage>
        <taxon>Eukaryota</taxon>
        <taxon>Viridiplantae</taxon>
        <taxon>Streptophyta</taxon>
        <taxon>Embryophyta</taxon>
        <taxon>Tracheophyta</taxon>
        <taxon>Spermatophyta</taxon>
        <taxon>Magnoliopsida</taxon>
        <taxon>eudicotyledons</taxon>
        <taxon>Gunneridae</taxon>
        <taxon>Pentapetalae</taxon>
        <taxon>rosids</taxon>
        <taxon>malvids</taxon>
        <taxon>Sapindales</taxon>
        <taxon>Anacardiaceae</taxon>
        <taxon>Pistacia</taxon>
    </lineage>
</organism>
<name>A0ACC0YBL4_9ROSI</name>
<comment type="caution">
    <text evidence="1">The sequence shown here is derived from an EMBL/GenBank/DDBJ whole genome shotgun (WGS) entry which is preliminary data.</text>
</comment>
<accession>A0ACC0YBL4</accession>
<proteinExistence type="predicted"/>
<reference evidence="2" key="1">
    <citation type="journal article" date="2023" name="G3 (Bethesda)">
        <title>Genome assembly and association tests identify interacting loci associated with vigor, precocity, and sex in interspecific pistachio rootstocks.</title>
        <authorList>
            <person name="Palmer W."/>
            <person name="Jacygrad E."/>
            <person name="Sagayaradj S."/>
            <person name="Cavanaugh K."/>
            <person name="Han R."/>
            <person name="Bertier L."/>
            <person name="Beede B."/>
            <person name="Kafkas S."/>
            <person name="Golino D."/>
            <person name="Preece J."/>
            <person name="Michelmore R."/>
        </authorList>
    </citation>
    <scope>NUCLEOTIDE SEQUENCE [LARGE SCALE GENOMIC DNA]</scope>
</reference>
<dbReference type="Proteomes" id="UP001163603">
    <property type="component" value="Chromosome 7"/>
</dbReference>
<evidence type="ECO:0000313" key="2">
    <source>
        <dbReference type="Proteomes" id="UP001163603"/>
    </source>
</evidence>
<evidence type="ECO:0000313" key="1">
    <source>
        <dbReference type="EMBL" id="KAJ0034499.1"/>
    </source>
</evidence>